<dbReference type="VEuPathDB" id="VectorBase:ASIC009128"/>
<evidence type="ECO:0000313" key="2">
    <source>
        <dbReference type="EnsemblMetazoa" id="ASIC009128-PA"/>
    </source>
</evidence>
<dbReference type="EnsemblMetazoa" id="ASIC009128-RA">
    <property type="protein sequence ID" value="ASIC009128-PA"/>
    <property type="gene ID" value="ASIC009128"/>
</dbReference>
<dbReference type="AlphaFoldDB" id="A0A084VU79"/>
<name>A0A084VU79_ANOSI</name>
<evidence type="ECO:0000313" key="1">
    <source>
        <dbReference type="EMBL" id="KFB41523.1"/>
    </source>
</evidence>
<evidence type="ECO:0000313" key="3">
    <source>
        <dbReference type="Proteomes" id="UP000030765"/>
    </source>
</evidence>
<sequence length="65" mass="7242">MFVFPSGLESGVHCAPISHPKRNQPELGQTLIRSVTDGIVSVMMFFDKHESAGQQQRVATTTVRW</sequence>
<keyword evidence="3" id="KW-1185">Reference proteome</keyword>
<dbReference type="Proteomes" id="UP000030765">
    <property type="component" value="Unassembled WGS sequence"/>
</dbReference>
<gene>
    <name evidence="1" type="ORF">ZHAS_00009128</name>
</gene>
<reference evidence="1 3" key="1">
    <citation type="journal article" date="2014" name="BMC Genomics">
        <title>Genome sequence of Anopheles sinensis provides insight into genetics basis of mosquito competence for malaria parasites.</title>
        <authorList>
            <person name="Zhou D."/>
            <person name="Zhang D."/>
            <person name="Ding G."/>
            <person name="Shi L."/>
            <person name="Hou Q."/>
            <person name="Ye Y."/>
            <person name="Xu Y."/>
            <person name="Zhou H."/>
            <person name="Xiong C."/>
            <person name="Li S."/>
            <person name="Yu J."/>
            <person name="Hong S."/>
            <person name="Yu X."/>
            <person name="Zou P."/>
            <person name="Chen C."/>
            <person name="Chang X."/>
            <person name="Wang W."/>
            <person name="Lv Y."/>
            <person name="Sun Y."/>
            <person name="Ma L."/>
            <person name="Shen B."/>
            <person name="Zhu C."/>
        </authorList>
    </citation>
    <scope>NUCLEOTIDE SEQUENCE [LARGE SCALE GENOMIC DNA]</scope>
</reference>
<reference evidence="2" key="2">
    <citation type="submission" date="2020-05" db="UniProtKB">
        <authorList>
            <consortium name="EnsemblMetazoa"/>
        </authorList>
    </citation>
    <scope>IDENTIFICATION</scope>
</reference>
<proteinExistence type="predicted"/>
<organism evidence="1">
    <name type="scientific">Anopheles sinensis</name>
    <name type="common">Mosquito</name>
    <dbReference type="NCBI Taxonomy" id="74873"/>
    <lineage>
        <taxon>Eukaryota</taxon>
        <taxon>Metazoa</taxon>
        <taxon>Ecdysozoa</taxon>
        <taxon>Arthropoda</taxon>
        <taxon>Hexapoda</taxon>
        <taxon>Insecta</taxon>
        <taxon>Pterygota</taxon>
        <taxon>Neoptera</taxon>
        <taxon>Endopterygota</taxon>
        <taxon>Diptera</taxon>
        <taxon>Nematocera</taxon>
        <taxon>Culicoidea</taxon>
        <taxon>Culicidae</taxon>
        <taxon>Anophelinae</taxon>
        <taxon>Anopheles</taxon>
    </lineage>
</organism>
<protein>
    <submittedName>
        <fullName evidence="1 2">Centromere protein J</fullName>
    </submittedName>
</protein>
<accession>A0A084VU79</accession>
<dbReference type="EMBL" id="KE525102">
    <property type="protein sequence ID" value="KFB41523.1"/>
    <property type="molecule type" value="Genomic_DNA"/>
</dbReference>
<dbReference type="EMBL" id="ATLV01016680">
    <property type="status" value="NOT_ANNOTATED_CDS"/>
    <property type="molecule type" value="Genomic_DNA"/>
</dbReference>